<dbReference type="AlphaFoldDB" id="A0A9P5PNU8"/>
<dbReference type="Proteomes" id="UP000772434">
    <property type="component" value="Unassembled WGS sequence"/>
</dbReference>
<organism evidence="1 2">
    <name type="scientific">Rhodocollybia butyracea</name>
    <dbReference type="NCBI Taxonomy" id="206335"/>
    <lineage>
        <taxon>Eukaryota</taxon>
        <taxon>Fungi</taxon>
        <taxon>Dikarya</taxon>
        <taxon>Basidiomycota</taxon>
        <taxon>Agaricomycotina</taxon>
        <taxon>Agaricomycetes</taxon>
        <taxon>Agaricomycetidae</taxon>
        <taxon>Agaricales</taxon>
        <taxon>Marasmiineae</taxon>
        <taxon>Omphalotaceae</taxon>
        <taxon>Rhodocollybia</taxon>
    </lineage>
</organism>
<dbReference type="EMBL" id="JADNRY010000052">
    <property type="protein sequence ID" value="KAF9069359.1"/>
    <property type="molecule type" value="Genomic_DNA"/>
</dbReference>
<proteinExistence type="predicted"/>
<evidence type="ECO:0000313" key="2">
    <source>
        <dbReference type="Proteomes" id="UP000772434"/>
    </source>
</evidence>
<keyword evidence="2" id="KW-1185">Reference proteome</keyword>
<comment type="caution">
    <text evidence="1">The sequence shown here is derived from an EMBL/GenBank/DDBJ whole genome shotgun (WGS) entry which is preliminary data.</text>
</comment>
<dbReference type="OrthoDB" id="3064585at2759"/>
<reference evidence="1" key="1">
    <citation type="submission" date="2020-11" db="EMBL/GenBank/DDBJ databases">
        <authorList>
            <consortium name="DOE Joint Genome Institute"/>
            <person name="Ahrendt S."/>
            <person name="Riley R."/>
            <person name="Andreopoulos W."/>
            <person name="Labutti K."/>
            <person name="Pangilinan J."/>
            <person name="Ruiz-Duenas F.J."/>
            <person name="Barrasa J.M."/>
            <person name="Sanchez-Garcia M."/>
            <person name="Camarero S."/>
            <person name="Miyauchi S."/>
            <person name="Serrano A."/>
            <person name="Linde D."/>
            <person name="Babiker R."/>
            <person name="Drula E."/>
            <person name="Ayuso-Fernandez I."/>
            <person name="Pacheco R."/>
            <person name="Padilla G."/>
            <person name="Ferreira P."/>
            <person name="Barriuso J."/>
            <person name="Kellner H."/>
            <person name="Castanera R."/>
            <person name="Alfaro M."/>
            <person name="Ramirez L."/>
            <person name="Pisabarro A.G."/>
            <person name="Kuo A."/>
            <person name="Tritt A."/>
            <person name="Lipzen A."/>
            <person name="He G."/>
            <person name="Yan M."/>
            <person name="Ng V."/>
            <person name="Cullen D."/>
            <person name="Martin F."/>
            <person name="Rosso M.-N."/>
            <person name="Henrissat B."/>
            <person name="Hibbett D."/>
            <person name="Martinez A.T."/>
            <person name="Grigoriev I.V."/>
        </authorList>
    </citation>
    <scope>NUCLEOTIDE SEQUENCE</scope>
    <source>
        <strain evidence="1">AH 40177</strain>
    </source>
</reference>
<gene>
    <name evidence="1" type="ORF">BDP27DRAFT_1421146</name>
</gene>
<sequence>MSSTTIPLCVPFRAVSPKLKSLAFVDIFHPSAQEPFLSLCACEYPIAGGHLSGIQGIPVTLIIDACQILTGLYKPQYSFKLYRRSDNTYINDHMLLPEEYDLHVEDEAGKPFKYRFYKNFHTWRPPTRNEVPSHWFTKQSPQMFTARHCLRLGNHLMADQPDMQDFLSNLMKHDDGYHCAVTRVVSPSSVEGALGVPLEELAFYAERNITNQLCPRGPLPRKLQGNQLIYDIQNHFTLDIQANMSHISSDPQIATLLHITA</sequence>
<accession>A0A9P5PNU8</accession>
<evidence type="ECO:0000313" key="1">
    <source>
        <dbReference type="EMBL" id="KAF9069359.1"/>
    </source>
</evidence>
<protein>
    <submittedName>
        <fullName evidence="1">Uncharacterized protein</fullName>
    </submittedName>
</protein>
<name>A0A9P5PNU8_9AGAR</name>